<gene>
    <name evidence="2" type="ORF">S03H2_28305</name>
</gene>
<name>X1GCX6_9ZZZZ</name>
<feature type="domain" description="TaqI-like C-terminal specificity" evidence="1">
    <location>
        <begin position="2"/>
        <end position="42"/>
    </location>
</feature>
<accession>X1GCX6</accession>
<comment type="caution">
    <text evidence="2">The sequence shown here is derived from an EMBL/GenBank/DDBJ whole genome shotgun (WGS) entry which is preliminary data.</text>
</comment>
<dbReference type="InterPro" id="IPR025931">
    <property type="entry name" value="TaqI_C"/>
</dbReference>
<dbReference type="AlphaFoldDB" id="X1GCX6"/>
<proteinExistence type="predicted"/>
<dbReference type="EMBL" id="BARU01017051">
    <property type="protein sequence ID" value="GAH55741.1"/>
    <property type="molecule type" value="Genomic_DNA"/>
</dbReference>
<dbReference type="Pfam" id="PF12950">
    <property type="entry name" value="TaqI_C"/>
    <property type="match status" value="1"/>
</dbReference>
<protein>
    <recommendedName>
        <fullName evidence="1">TaqI-like C-terminal specificity domain-containing protein</fullName>
    </recommendedName>
</protein>
<sequence>KLKYILAVLNSELIEWFYKKTTVPKAGGFFIYKVMYLKNIPLKEISIDNQKPFIDLVDKIFTITKEDDYLVNSTKQAKVKEYEYQIDQIVYKLYDLTEEEIKVIEESIK</sequence>
<evidence type="ECO:0000259" key="1">
    <source>
        <dbReference type="Pfam" id="PF12950"/>
    </source>
</evidence>
<feature type="non-terminal residue" evidence="2">
    <location>
        <position position="1"/>
    </location>
</feature>
<evidence type="ECO:0000313" key="2">
    <source>
        <dbReference type="EMBL" id="GAH55741.1"/>
    </source>
</evidence>
<organism evidence="2">
    <name type="scientific">marine sediment metagenome</name>
    <dbReference type="NCBI Taxonomy" id="412755"/>
    <lineage>
        <taxon>unclassified sequences</taxon>
        <taxon>metagenomes</taxon>
        <taxon>ecological metagenomes</taxon>
    </lineage>
</organism>
<reference evidence="2" key="1">
    <citation type="journal article" date="2014" name="Front. Microbiol.">
        <title>High frequency of phylogenetically diverse reductive dehalogenase-homologous genes in deep subseafloor sedimentary metagenomes.</title>
        <authorList>
            <person name="Kawai M."/>
            <person name="Futagami T."/>
            <person name="Toyoda A."/>
            <person name="Takaki Y."/>
            <person name="Nishi S."/>
            <person name="Hori S."/>
            <person name="Arai W."/>
            <person name="Tsubouchi T."/>
            <person name="Morono Y."/>
            <person name="Uchiyama I."/>
            <person name="Ito T."/>
            <person name="Fujiyama A."/>
            <person name="Inagaki F."/>
            <person name="Takami H."/>
        </authorList>
    </citation>
    <scope>NUCLEOTIDE SEQUENCE</scope>
    <source>
        <strain evidence="2">Expedition CK06-06</strain>
    </source>
</reference>